<sequence>MGENVQDIKDRMDKILQLASNRETRKQRDNELRVLAMDTLNMIGDALQVILAMKEEVKKRYASRKTNSVLLFSRKRKQRLKKESSSDCKAATSAASQILPFFSSDFRSSPVSGLHDLTLKHQYPLRPPKAKFAPLFTFQSLNAKISVPVVPPKNGSLLFHFHIMVTTSPASH</sequence>
<gene>
    <name evidence="1" type="ORF">LVIROSA_LOCUS37330</name>
</gene>
<comment type="caution">
    <text evidence="1">The sequence shown here is derived from an EMBL/GenBank/DDBJ whole genome shotgun (WGS) entry which is preliminary data.</text>
</comment>
<dbReference type="Proteomes" id="UP001157418">
    <property type="component" value="Unassembled WGS sequence"/>
</dbReference>
<evidence type="ECO:0000313" key="2">
    <source>
        <dbReference type="Proteomes" id="UP001157418"/>
    </source>
</evidence>
<dbReference type="AlphaFoldDB" id="A0AAU9PPE2"/>
<dbReference type="EMBL" id="CAKMRJ010005745">
    <property type="protein sequence ID" value="CAH1452004.1"/>
    <property type="molecule type" value="Genomic_DNA"/>
</dbReference>
<evidence type="ECO:0000313" key="1">
    <source>
        <dbReference type="EMBL" id="CAH1452004.1"/>
    </source>
</evidence>
<name>A0AAU9PPE2_9ASTR</name>
<organism evidence="1 2">
    <name type="scientific">Lactuca virosa</name>
    <dbReference type="NCBI Taxonomy" id="75947"/>
    <lineage>
        <taxon>Eukaryota</taxon>
        <taxon>Viridiplantae</taxon>
        <taxon>Streptophyta</taxon>
        <taxon>Embryophyta</taxon>
        <taxon>Tracheophyta</taxon>
        <taxon>Spermatophyta</taxon>
        <taxon>Magnoliopsida</taxon>
        <taxon>eudicotyledons</taxon>
        <taxon>Gunneridae</taxon>
        <taxon>Pentapetalae</taxon>
        <taxon>asterids</taxon>
        <taxon>campanulids</taxon>
        <taxon>Asterales</taxon>
        <taxon>Asteraceae</taxon>
        <taxon>Cichorioideae</taxon>
        <taxon>Cichorieae</taxon>
        <taxon>Lactucinae</taxon>
        <taxon>Lactuca</taxon>
    </lineage>
</organism>
<keyword evidence="2" id="KW-1185">Reference proteome</keyword>
<accession>A0AAU9PPE2</accession>
<proteinExistence type="predicted"/>
<protein>
    <submittedName>
        <fullName evidence="1">Uncharacterized protein</fullName>
    </submittedName>
</protein>
<reference evidence="1 2" key="1">
    <citation type="submission" date="2022-01" db="EMBL/GenBank/DDBJ databases">
        <authorList>
            <person name="Xiong W."/>
            <person name="Schranz E."/>
        </authorList>
    </citation>
    <scope>NUCLEOTIDE SEQUENCE [LARGE SCALE GENOMIC DNA]</scope>
</reference>